<dbReference type="AlphaFoldDB" id="A0A450Z6N7"/>
<dbReference type="EC" id="2.7.4.8" evidence="4 13"/>
<comment type="catalytic activity">
    <reaction evidence="12 13">
        <text>GMP + ATP = GDP + ADP</text>
        <dbReference type="Rhea" id="RHEA:20780"/>
        <dbReference type="ChEBI" id="CHEBI:30616"/>
        <dbReference type="ChEBI" id="CHEBI:58115"/>
        <dbReference type="ChEBI" id="CHEBI:58189"/>
        <dbReference type="ChEBI" id="CHEBI:456216"/>
        <dbReference type="EC" id="2.7.4.8"/>
    </reaction>
</comment>
<evidence type="ECO:0000256" key="5">
    <source>
        <dbReference type="ARBA" id="ARBA00016296"/>
    </source>
</evidence>
<dbReference type="Pfam" id="PF00625">
    <property type="entry name" value="Guanylate_kin"/>
    <property type="match status" value="1"/>
</dbReference>
<evidence type="ECO:0000259" key="14">
    <source>
        <dbReference type="PROSITE" id="PS50052"/>
    </source>
</evidence>
<keyword evidence="9 13" id="KW-0418">Kinase</keyword>
<reference evidence="15" key="1">
    <citation type="submission" date="2019-02" db="EMBL/GenBank/DDBJ databases">
        <authorList>
            <person name="Gruber-Vodicka R. H."/>
            <person name="Seah K. B. B."/>
        </authorList>
    </citation>
    <scope>NUCLEOTIDE SEQUENCE</scope>
    <source>
        <strain evidence="15">BECK_BZ125</strain>
    </source>
</reference>
<keyword evidence="7 13" id="KW-0808">Transferase</keyword>
<evidence type="ECO:0000256" key="11">
    <source>
        <dbReference type="ARBA" id="ARBA00030128"/>
    </source>
</evidence>
<dbReference type="EMBL" id="CAADFT010000192">
    <property type="protein sequence ID" value="VFK49456.1"/>
    <property type="molecule type" value="Genomic_DNA"/>
</dbReference>
<dbReference type="NCBIfam" id="TIGR03263">
    <property type="entry name" value="guanyl_kin"/>
    <property type="match status" value="1"/>
</dbReference>
<dbReference type="Gene3D" id="3.40.50.300">
    <property type="entry name" value="P-loop containing nucleotide triphosphate hydrolases"/>
    <property type="match status" value="2"/>
</dbReference>
<evidence type="ECO:0000256" key="6">
    <source>
        <dbReference type="ARBA" id="ARBA00022490"/>
    </source>
</evidence>
<organism evidence="15">
    <name type="scientific">Candidatus Kentrum sp. TC</name>
    <dbReference type="NCBI Taxonomy" id="2126339"/>
    <lineage>
        <taxon>Bacteria</taxon>
        <taxon>Pseudomonadati</taxon>
        <taxon>Pseudomonadota</taxon>
        <taxon>Gammaproteobacteria</taxon>
        <taxon>Candidatus Kentrum</taxon>
    </lineage>
</organism>
<dbReference type="FunFam" id="3.30.63.10:FF:000005">
    <property type="entry name" value="Guanylate kinase"/>
    <property type="match status" value="1"/>
</dbReference>
<evidence type="ECO:0000256" key="13">
    <source>
        <dbReference type="HAMAP-Rule" id="MF_00328"/>
    </source>
</evidence>
<evidence type="ECO:0000256" key="9">
    <source>
        <dbReference type="ARBA" id="ARBA00022777"/>
    </source>
</evidence>
<evidence type="ECO:0000256" key="4">
    <source>
        <dbReference type="ARBA" id="ARBA00012961"/>
    </source>
</evidence>
<protein>
    <recommendedName>
        <fullName evidence="5 13">Guanylate kinase</fullName>
        <ecNumber evidence="4 13">2.7.4.8</ecNumber>
    </recommendedName>
    <alternativeName>
        <fullName evidence="11 13">GMP kinase</fullName>
    </alternativeName>
</protein>
<dbReference type="SMART" id="SM00072">
    <property type="entry name" value="GuKc"/>
    <property type="match status" value="1"/>
</dbReference>
<feature type="domain" description="Guanylate kinase-like" evidence="14">
    <location>
        <begin position="5"/>
        <end position="183"/>
    </location>
</feature>
<keyword evidence="10 13" id="KW-0067">ATP-binding</keyword>
<evidence type="ECO:0000256" key="2">
    <source>
        <dbReference type="ARBA" id="ARBA00004496"/>
    </source>
</evidence>
<evidence type="ECO:0000256" key="12">
    <source>
        <dbReference type="ARBA" id="ARBA00048594"/>
    </source>
</evidence>
<dbReference type="PANTHER" id="PTHR23117">
    <property type="entry name" value="GUANYLATE KINASE-RELATED"/>
    <property type="match status" value="1"/>
</dbReference>
<dbReference type="CDD" id="cd00071">
    <property type="entry name" value="GMPK"/>
    <property type="match status" value="1"/>
</dbReference>
<evidence type="ECO:0000256" key="3">
    <source>
        <dbReference type="ARBA" id="ARBA00005790"/>
    </source>
</evidence>
<comment type="function">
    <text evidence="1 13">Essential for recycling GMP and indirectly, cGMP.</text>
</comment>
<keyword evidence="6 13" id="KW-0963">Cytoplasm</keyword>
<feature type="binding site" evidence="13">
    <location>
        <begin position="12"/>
        <end position="19"/>
    </location>
    <ligand>
        <name>ATP</name>
        <dbReference type="ChEBI" id="CHEBI:30616"/>
    </ligand>
</feature>
<proteinExistence type="inferred from homology"/>
<evidence type="ECO:0000256" key="1">
    <source>
        <dbReference type="ARBA" id="ARBA00003531"/>
    </source>
</evidence>
<dbReference type="InterPro" id="IPR027417">
    <property type="entry name" value="P-loop_NTPase"/>
</dbReference>
<dbReference type="GO" id="GO:0005829">
    <property type="term" value="C:cytosol"/>
    <property type="evidence" value="ECO:0007669"/>
    <property type="project" value="TreeGrafter"/>
</dbReference>
<dbReference type="Gene3D" id="3.30.63.10">
    <property type="entry name" value="Guanylate Kinase phosphate binding domain"/>
    <property type="match status" value="1"/>
</dbReference>
<dbReference type="InterPro" id="IPR008145">
    <property type="entry name" value="GK/Ca_channel_bsu"/>
</dbReference>
<dbReference type="GO" id="GO:0005524">
    <property type="term" value="F:ATP binding"/>
    <property type="evidence" value="ECO:0007669"/>
    <property type="project" value="UniProtKB-UniRule"/>
</dbReference>
<evidence type="ECO:0000256" key="7">
    <source>
        <dbReference type="ARBA" id="ARBA00022679"/>
    </source>
</evidence>
<name>A0A450Z6N7_9GAMM</name>
<dbReference type="SUPFAM" id="SSF52540">
    <property type="entry name" value="P-loop containing nucleoside triphosphate hydrolases"/>
    <property type="match status" value="1"/>
</dbReference>
<dbReference type="InterPro" id="IPR008144">
    <property type="entry name" value="Guanylate_kin-like_dom"/>
</dbReference>
<dbReference type="PROSITE" id="PS50052">
    <property type="entry name" value="GUANYLATE_KINASE_2"/>
    <property type="match status" value="1"/>
</dbReference>
<dbReference type="PROSITE" id="PS00856">
    <property type="entry name" value="GUANYLATE_KINASE_1"/>
    <property type="match status" value="1"/>
</dbReference>
<comment type="similarity">
    <text evidence="3 13">Belongs to the guanylate kinase family.</text>
</comment>
<dbReference type="InterPro" id="IPR020590">
    <property type="entry name" value="Guanylate_kinase_CS"/>
</dbReference>
<dbReference type="PANTHER" id="PTHR23117:SF13">
    <property type="entry name" value="GUANYLATE KINASE"/>
    <property type="match status" value="1"/>
</dbReference>
<comment type="subcellular location">
    <subcellularLocation>
        <location evidence="2 13">Cytoplasm</location>
    </subcellularLocation>
</comment>
<accession>A0A450Z6N7</accession>
<sequence length="206" mass="23460">MENSGILYIISAPSGAGKTSLTQALTAADPKVAISVSYTTRPPRPGEESGVHYHFVSQRAFRDMRARDAFLEYAVVFGNHYGTSREWIGERLGEGFDIILEIDWQGARQVREKIPGCVSIFILPPSRDALMERLRNRGQDDDSIIARRMQDVRAESLHFGEFDYLIINDDFHRALSDLQAILWAERLRRLRRKKTHQSLIASLLSD</sequence>
<gene>
    <name evidence="13" type="primary">gmk</name>
    <name evidence="15" type="ORF">BECKTC1821E_GA0114239_11921</name>
</gene>
<keyword evidence="8 13" id="KW-0547">Nucleotide-binding</keyword>
<evidence type="ECO:0000256" key="10">
    <source>
        <dbReference type="ARBA" id="ARBA00022840"/>
    </source>
</evidence>
<dbReference type="InterPro" id="IPR017665">
    <property type="entry name" value="Guanylate_kinase"/>
</dbReference>
<evidence type="ECO:0000313" key="15">
    <source>
        <dbReference type="EMBL" id="VFK49456.1"/>
    </source>
</evidence>
<dbReference type="HAMAP" id="MF_00328">
    <property type="entry name" value="Guanylate_kinase"/>
    <property type="match status" value="1"/>
</dbReference>
<evidence type="ECO:0000256" key="8">
    <source>
        <dbReference type="ARBA" id="ARBA00022741"/>
    </source>
</evidence>
<dbReference type="GO" id="GO:0004385">
    <property type="term" value="F:GMP kinase activity"/>
    <property type="evidence" value="ECO:0007669"/>
    <property type="project" value="UniProtKB-UniRule"/>
</dbReference>